<sequence>MNVLVTGGSGFLGSAVCRQLAAAGHHVRSLHRRFSEPLAVLGVDQRLGDIRDPDAVRRATAGCEAVVHTAARVGTSGDPVPYREVNVTGTRHILDACRRHGIATLVHTSSPSVVFDNTDIDGGDESLPYPRRPLGPYSATKLAAERLVLAANGPELGTVALRPHCVWGPGDPHFAPRLLRAARFGVLPLAGGGHKRIDTVYVDNAAHAHLLALDRVRPGSPAAGRPYFITQGRPCGFARTLTVFFRALGRSPRLQPVPIPAARAAAGLCEDGWRLLRLPGRPPLDRCLVAGAAYANWFDITAARTHLGYTPRVSTPEGLERLRRHHEAAVRRGRRPPR</sequence>
<dbReference type="PANTHER" id="PTHR43245">
    <property type="entry name" value="BIFUNCTIONAL POLYMYXIN RESISTANCE PROTEIN ARNA"/>
    <property type="match status" value="1"/>
</dbReference>
<dbReference type="Gene3D" id="3.40.50.720">
    <property type="entry name" value="NAD(P)-binding Rossmann-like Domain"/>
    <property type="match status" value="1"/>
</dbReference>
<protein>
    <submittedName>
        <fullName evidence="4">NAD-dependent epimerase/dehydratase family protein</fullName>
    </submittedName>
</protein>
<comment type="caution">
    <text evidence="4">The sequence shown here is derived from an EMBL/GenBank/DDBJ whole genome shotgun (WGS) entry which is preliminary data.</text>
</comment>
<dbReference type="PANTHER" id="PTHR43245:SF51">
    <property type="entry name" value="SHORT CHAIN DEHYDROGENASE_REDUCTASE FAMILY 42E, MEMBER 2"/>
    <property type="match status" value="1"/>
</dbReference>
<evidence type="ECO:0000259" key="3">
    <source>
        <dbReference type="Pfam" id="PF01073"/>
    </source>
</evidence>
<dbReference type="EMBL" id="JBFAUK010000012">
    <property type="protein sequence ID" value="MEV5508160.1"/>
    <property type="molecule type" value="Genomic_DNA"/>
</dbReference>
<dbReference type="InterPro" id="IPR036291">
    <property type="entry name" value="NAD(P)-bd_dom_sf"/>
</dbReference>
<reference evidence="4 5" key="1">
    <citation type="submission" date="2024-06" db="EMBL/GenBank/DDBJ databases">
        <title>The Natural Products Discovery Center: Release of the First 8490 Sequenced Strains for Exploring Actinobacteria Biosynthetic Diversity.</title>
        <authorList>
            <person name="Kalkreuter E."/>
            <person name="Kautsar S.A."/>
            <person name="Yang D."/>
            <person name="Bader C.D."/>
            <person name="Teijaro C.N."/>
            <person name="Fluegel L."/>
            <person name="Davis C.M."/>
            <person name="Simpson J.R."/>
            <person name="Lauterbach L."/>
            <person name="Steele A.D."/>
            <person name="Gui C."/>
            <person name="Meng S."/>
            <person name="Li G."/>
            <person name="Viehrig K."/>
            <person name="Ye F."/>
            <person name="Su P."/>
            <person name="Kiefer A.F."/>
            <person name="Nichols A."/>
            <person name="Cepeda A.J."/>
            <person name="Yan W."/>
            <person name="Fan B."/>
            <person name="Jiang Y."/>
            <person name="Adhikari A."/>
            <person name="Zheng C.-J."/>
            <person name="Schuster L."/>
            <person name="Cowan T.M."/>
            <person name="Smanski M.J."/>
            <person name="Chevrette M.G."/>
            <person name="De Carvalho L.P.S."/>
            <person name="Shen B."/>
        </authorList>
    </citation>
    <scope>NUCLEOTIDE SEQUENCE [LARGE SCALE GENOMIC DNA]</scope>
    <source>
        <strain evidence="4 5">NPDC052347</strain>
    </source>
</reference>
<comment type="similarity">
    <text evidence="1">Belongs to the 3-beta-HSD family.</text>
</comment>
<dbReference type="SUPFAM" id="SSF51735">
    <property type="entry name" value="NAD(P)-binding Rossmann-fold domains"/>
    <property type="match status" value="1"/>
</dbReference>
<dbReference type="InterPro" id="IPR002225">
    <property type="entry name" value="3Beta_OHSteriod_DH/Estase"/>
</dbReference>
<proteinExistence type="inferred from homology"/>
<accession>A0ABV3JZ51</accession>
<dbReference type="Proteomes" id="UP001552594">
    <property type="component" value="Unassembled WGS sequence"/>
</dbReference>
<evidence type="ECO:0000256" key="2">
    <source>
        <dbReference type="ARBA" id="ARBA00023002"/>
    </source>
</evidence>
<keyword evidence="5" id="KW-1185">Reference proteome</keyword>
<evidence type="ECO:0000313" key="5">
    <source>
        <dbReference type="Proteomes" id="UP001552594"/>
    </source>
</evidence>
<evidence type="ECO:0000256" key="1">
    <source>
        <dbReference type="ARBA" id="ARBA00009219"/>
    </source>
</evidence>
<name>A0ABV3JZ51_STRON</name>
<dbReference type="InterPro" id="IPR050177">
    <property type="entry name" value="Lipid_A_modif_metabolic_enz"/>
</dbReference>
<dbReference type="Pfam" id="PF01073">
    <property type="entry name" value="3Beta_HSD"/>
    <property type="match status" value="1"/>
</dbReference>
<gene>
    <name evidence="4" type="ORF">AB0L16_17015</name>
</gene>
<feature type="domain" description="3-beta hydroxysteroid dehydrogenase/isomerase" evidence="3">
    <location>
        <begin position="4"/>
        <end position="251"/>
    </location>
</feature>
<dbReference type="RefSeq" id="WP_109280589.1">
    <property type="nucleotide sequence ID" value="NZ_JBFAUK010000012.1"/>
</dbReference>
<organism evidence="4 5">
    <name type="scientific">Streptomyces orinoci</name>
    <name type="common">Streptoverticillium orinoci</name>
    <dbReference type="NCBI Taxonomy" id="67339"/>
    <lineage>
        <taxon>Bacteria</taxon>
        <taxon>Bacillati</taxon>
        <taxon>Actinomycetota</taxon>
        <taxon>Actinomycetes</taxon>
        <taxon>Kitasatosporales</taxon>
        <taxon>Streptomycetaceae</taxon>
        <taxon>Streptomyces</taxon>
    </lineage>
</organism>
<evidence type="ECO:0000313" key="4">
    <source>
        <dbReference type="EMBL" id="MEV5508160.1"/>
    </source>
</evidence>
<keyword evidence="2" id="KW-0560">Oxidoreductase</keyword>